<dbReference type="InParanoid" id="A0A1Y1UGH1"/>
<keyword evidence="2 6" id="KW-0812">Transmembrane</keyword>
<dbReference type="GO" id="GO:0005789">
    <property type="term" value="C:endoplasmic reticulum membrane"/>
    <property type="evidence" value="ECO:0007669"/>
    <property type="project" value="UniProtKB-SubCell"/>
</dbReference>
<accession>A0A1Y1UGH1</accession>
<protein>
    <submittedName>
        <fullName evidence="7">Uncharacterized protein</fullName>
    </submittedName>
</protein>
<name>A0A1Y1UGH1_9TREE</name>
<dbReference type="STRING" id="4999.A0A1Y1UGH1"/>
<evidence type="ECO:0000256" key="3">
    <source>
        <dbReference type="ARBA" id="ARBA00022824"/>
    </source>
</evidence>
<evidence type="ECO:0000256" key="5">
    <source>
        <dbReference type="ARBA" id="ARBA00023136"/>
    </source>
</evidence>
<dbReference type="Pfam" id="PF11779">
    <property type="entry name" value="SPT_ssu-like"/>
    <property type="match status" value="1"/>
</dbReference>
<dbReference type="RefSeq" id="XP_021870675.1">
    <property type="nucleotide sequence ID" value="XM_022015902.1"/>
</dbReference>
<evidence type="ECO:0000256" key="1">
    <source>
        <dbReference type="ARBA" id="ARBA00004477"/>
    </source>
</evidence>
<feature type="transmembrane region" description="Helical" evidence="6">
    <location>
        <begin position="38"/>
        <end position="59"/>
    </location>
</feature>
<organism evidence="7 8">
    <name type="scientific">Kockovaella imperatae</name>
    <dbReference type="NCBI Taxonomy" id="4999"/>
    <lineage>
        <taxon>Eukaryota</taxon>
        <taxon>Fungi</taxon>
        <taxon>Dikarya</taxon>
        <taxon>Basidiomycota</taxon>
        <taxon>Agaricomycotina</taxon>
        <taxon>Tremellomycetes</taxon>
        <taxon>Tremellales</taxon>
        <taxon>Cuniculitremaceae</taxon>
        <taxon>Kockovaella</taxon>
    </lineage>
</organism>
<dbReference type="InterPro" id="IPR024512">
    <property type="entry name" value="Ser_palmitoyltrfase_ssu-like"/>
</dbReference>
<keyword evidence="8" id="KW-1185">Reference proteome</keyword>
<keyword evidence="3" id="KW-0256">Endoplasmic reticulum</keyword>
<dbReference type="OrthoDB" id="202672at2759"/>
<comment type="subcellular location">
    <subcellularLocation>
        <location evidence="1">Endoplasmic reticulum membrane</location>
        <topology evidence="1">Multi-pass membrane protein</topology>
    </subcellularLocation>
</comment>
<keyword evidence="4 6" id="KW-1133">Transmembrane helix</keyword>
<keyword evidence="5 6" id="KW-0472">Membrane</keyword>
<evidence type="ECO:0000256" key="4">
    <source>
        <dbReference type="ARBA" id="ARBA00022989"/>
    </source>
</evidence>
<evidence type="ECO:0000256" key="2">
    <source>
        <dbReference type="ARBA" id="ARBA00022692"/>
    </source>
</evidence>
<sequence length="116" mass="13420">MTQYQKPPPPGIRRILWAVRLKFEAMTAIAMLETWEKLLVYCLLFGLICLFWWSFLHYSPSHYAYLSRRCAYYIWGDESLSPGHEMRTWIWNHLGGATGRAAEPVAAVGKGVKIDL</sequence>
<dbReference type="AlphaFoldDB" id="A0A1Y1UGH1"/>
<evidence type="ECO:0000313" key="8">
    <source>
        <dbReference type="Proteomes" id="UP000193218"/>
    </source>
</evidence>
<comment type="caution">
    <text evidence="7">The sequence shown here is derived from an EMBL/GenBank/DDBJ whole genome shotgun (WGS) entry which is preliminary data.</text>
</comment>
<evidence type="ECO:0000256" key="6">
    <source>
        <dbReference type="SAM" id="Phobius"/>
    </source>
</evidence>
<proteinExistence type="predicted"/>
<dbReference type="EMBL" id="NBSH01000007">
    <property type="protein sequence ID" value="ORX36606.1"/>
    <property type="molecule type" value="Genomic_DNA"/>
</dbReference>
<evidence type="ECO:0000313" key="7">
    <source>
        <dbReference type="EMBL" id="ORX36606.1"/>
    </source>
</evidence>
<dbReference type="Proteomes" id="UP000193218">
    <property type="component" value="Unassembled WGS sequence"/>
</dbReference>
<reference evidence="7 8" key="1">
    <citation type="submission" date="2017-03" db="EMBL/GenBank/DDBJ databases">
        <title>Widespread Adenine N6-methylation of Active Genes in Fungi.</title>
        <authorList>
            <consortium name="DOE Joint Genome Institute"/>
            <person name="Mondo S.J."/>
            <person name="Dannebaum R.O."/>
            <person name="Kuo R.C."/>
            <person name="Louie K.B."/>
            <person name="Bewick A.J."/>
            <person name="Labutti K."/>
            <person name="Haridas S."/>
            <person name="Kuo A."/>
            <person name="Salamov A."/>
            <person name="Ahrendt S.R."/>
            <person name="Lau R."/>
            <person name="Bowen B.P."/>
            <person name="Lipzen A."/>
            <person name="Sullivan W."/>
            <person name="Andreopoulos W.B."/>
            <person name="Clum A."/>
            <person name="Lindquist E."/>
            <person name="Daum C."/>
            <person name="Northen T.R."/>
            <person name="Ramamoorthy G."/>
            <person name="Schmitz R.J."/>
            <person name="Gryganskyi A."/>
            <person name="Culley D."/>
            <person name="Magnuson J."/>
            <person name="James T.Y."/>
            <person name="O'Malley M.A."/>
            <person name="Stajich J.E."/>
            <person name="Spatafora J.W."/>
            <person name="Visel A."/>
            <person name="Grigoriev I.V."/>
        </authorList>
    </citation>
    <scope>NUCLEOTIDE SEQUENCE [LARGE SCALE GENOMIC DNA]</scope>
    <source>
        <strain evidence="7 8">NRRL Y-17943</strain>
    </source>
</reference>
<gene>
    <name evidence="7" type="ORF">BD324DRAFT_626496</name>
</gene>
<dbReference type="GeneID" id="33557711"/>